<dbReference type="SUPFAM" id="SSF109604">
    <property type="entry name" value="HD-domain/PDEase-like"/>
    <property type="match status" value="1"/>
</dbReference>
<accession>A0A6M3J2X9</accession>
<evidence type="ECO:0000313" key="1">
    <source>
        <dbReference type="EMBL" id="QJA63984.1"/>
    </source>
</evidence>
<name>A0A6M3J2X9_9ZZZZ</name>
<sequence length="213" mass="24169">MGNKIITFSGLFVDPLDVDSRDIQIEDVAHALSNICRFSGHVKTFFSVAEHSVLLSRRLHNSYHLLALLHDGAEAYLCDVPSPLKKQLKEYREAETELMFKIFYKFRAPTIGVAEMLKYDRWHTIYEGAQLLPNEEFWGLSAEDARTLLPLELWTPEEAEEAFLDRFFELITEEGSDSAATGECVISGIGEGLFQVLSQLGIEFDFSDLEVVE</sequence>
<protein>
    <recommendedName>
        <fullName evidence="2">HD domain-containing protein</fullName>
    </recommendedName>
</protein>
<evidence type="ECO:0008006" key="2">
    <source>
        <dbReference type="Google" id="ProtNLM"/>
    </source>
</evidence>
<reference evidence="1" key="1">
    <citation type="submission" date="2020-03" db="EMBL/GenBank/DDBJ databases">
        <title>The deep terrestrial virosphere.</title>
        <authorList>
            <person name="Holmfeldt K."/>
            <person name="Nilsson E."/>
            <person name="Simone D."/>
            <person name="Lopez-Fernandez M."/>
            <person name="Wu X."/>
            <person name="de Brujin I."/>
            <person name="Lundin D."/>
            <person name="Andersson A."/>
            <person name="Bertilsson S."/>
            <person name="Dopson M."/>
        </authorList>
    </citation>
    <scope>NUCLEOTIDE SEQUENCE</scope>
    <source>
        <strain evidence="1">MM415B00562</strain>
    </source>
</reference>
<proteinExistence type="predicted"/>
<dbReference type="AlphaFoldDB" id="A0A6M3J2X9"/>
<gene>
    <name evidence="1" type="ORF">MM415B00562_0018</name>
</gene>
<dbReference type="EMBL" id="MT141510">
    <property type="protein sequence ID" value="QJA63984.1"/>
    <property type="molecule type" value="Genomic_DNA"/>
</dbReference>
<dbReference type="Gene3D" id="1.10.3210.10">
    <property type="entry name" value="Hypothetical protein af1432"/>
    <property type="match status" value="1"/>
</dbReference>
<organism evidence="1">
    <name type="scientific">viral metagenome</name>
    <dbReference type="NCBI Taxonomy" id="1070528"/>
    <lineage>
        <taxon>unclassified sequences</taxon>
        <taxon>metagenomes</taxon>
        <taxon>organismal metagenomes</taxon>
    </lineage>
</organism>